<comment type="caution">
    <text evidence="4">The sequence shown here is derived from an EMBL/GenBank/DDBJ whole genome shotgun (WGS) entry which is preliminary data.</text>
</comment>
<name>A0AA39SCF2_ACESA</name>
<keyword evidence="2" id="KW-0408">Iron</keyword>
<reference evidence="4" key="2">
    <citation type="submission" date="2023-06" db="EMBL/GenBank/DDBJ databases">
        <authorList>
            <person name="Swenson N.G."/>
            <person name="Wegrzyn J.L."/>
            <person name="Mcevoy S.L."/>
        </authorList>
    </citation>
    <scope>NUCLEOTIDE SEQUENCE</scope>
    <source>
        <strain evidence="4">NS2018</strain>
        <tissue evidence="4">Leaf</tissue>
    </source>
</reference>
<dbReference type="Pfam" id="PF03171">
    <property type="entry name" value="2OG-FeII_Oxy"/>
    <property type="match status" value="1"/>
</dbReference>
<sequence>MSILSLGLGLEEGRLEKEVGGLEELLLKMKIKYYPKCPQQELALGVEAHTDVCALTFILHNMVPGLQHFYRGKWVRAKCVPDSTIMQVGDTIEILSIGKYKSIIHRGLVNKEKVGFHGLSSVSRLGKIPSSNLFLRLSPRLSHHCSLLAPFNSMFRTKSSGR</sequence>
<dbReference type="PROSITE" id="PS51471">
    <property type="entry name" value="FE2OG_OXY"/>
    <property type="match status" value="1"/>
</dbReference>
<dbReference type="Gene3D" id="2.60.120.330">
    <property type="entry name" value="B-lactam Antibiotic, Isopenicillin N Synthase, Chain"/>
    <property type="match status" value="1"/>
</dbReference>
<dbReference type="EMBL" id="JAUESC010000380">
    <property type="protein sequence ID" value="KAK0591682.1"/>
    <property type="molecule type" value="Genomic_DNA"/>
</dbReference>
<dbReference type="AlphaFoldDB" id="A0AA39SCF2"/>
<dbReference type="InterPro" id="IPR027443">
    <property type="entry name" value="IPNS-like_sf"/>
</dbReference>
<dbReference type="GO" id="GO:0046872">
    <property type="term" value="F:metal ion binding"/>
    <property type="evidence" value="ECO:0007669"/>
    <property type="project" value="UniProtKB-KW"/>
</dbReference>
<dbReference type="InterPro" id="IPR050295">
    <property type="entry name" value="Plant_2OG-oxidoreductases"/>
</dbReference>
<dbReference type="PANTHER" id="PTHR47991">
    <property type="entry name" value="OXOGLUTARATE/IRON-DEPENDENT DIOXYGENASE"/>
    <property type="match status" value="1"/>
</dbReference>
<dbReference type="SUPFAM" id="SSF51197">
    <property type="entry name" value="Clavaminate synthase-like"/>
    <property type="match status" value="1"/>
</dbReference>
<dbReference type="InterPro" id="IPR005123">
    <property type="entry name" value="Oxoglu/Fe-dep_dioxygenase_dom"/>
</dbReference>
<organism evidence="4 5">
    <name type="scientific">Acer saccharum</name>
    <name type="common">Sugar maple</name>
    <dbReference type="NCBI Taxonomy" id="4024"/>
    <lineage>
        <taxon>Eukaryota</taxon>
        <taxon>Viridiplantae</taxon>
        <taxon>Streptophyta</taxon>
        <taxon>Embryophyta</taxon>
        <taxon>Tracheophyta</taxon>
        <taxon>Spermatophyta</taxon>
        <taxon>Magnoliopsida</taxon>
        <taxon>eudicotyledons</taxon>
        <taxon>Gunneridae</taxon>
        <taxon>Pentapetalae</taxon>
        <taxon>rosids</taxon>
        <taxon>malvids</taxon>
        <taxon>Sapindales</taxon>
        <taxon>Sapindaceae</taxon>
        <taxon>Hippocastanoideae</taxon>
        <taxon>Acereae</taxon>
        <taxon>Acer</taxon>
    </lineage>
</organism>
<keyword evidence="1" id="KW-0479">Metal-binding</keyword>
<dbReference type="Proteomes" id="UP001168877">
    <property type="component" value="Unassembled WGS sequence"/>
</dbReference>
<keyword evidence="5" id="KW-1185">Reference proteome</keyword>
<evidence type="ECO:0000313" key="5">
    <source>
        <dbReference type="Proteomes" id="UP001168877"/>
    </source>
</evidence>
<dbReference type="InterPro" id="IPR044861">
    <property type="entry name" value="IPNS-like_FE2OG_OXY"/>
</dbReference>
<gene>
    <name evidence="4" type="ORF">LWI29_006308</name>
</gene>
<evidence type="ECO:0000313" key="4">
    <source>
        <dbReference type="EMBL" id="KAK0591682.1"/>
    </source>
</evidence>
<evidence type="ECO:0000256" key="2">
    <source>
        <dbReference type="ARBA" id="ARBA00023004"/>
    </source>
</evidence>
<evidence type="ECO:0000256" key="1">
    <source>
        <dbReference type="ARBA" id="ARBA00022723"/>
    </source>
</evidence>
<evidence type="ECO:0000259" key="3">
    <source>
        <dbReference type="PROSITE" id="PS51471"/>
    </source>
</evidence>
<protein>
    <recommendedName>
        <fullName evidence="3">Fe2OG dioxygenase domain-containing protein</fullName>
    </recommendedName>
</protein>
<accession>A0AA39SCF2</accession>
<proteinExistence type="predicted"/>
<feature type="domain" description="Fe2OG dioxygenase" evidence="3">
    <location>
        <begin position="21"/>
        <end position="150"/>
    </location>
</feature>
<reference evidence="4" key="1">
    <citation type="journal article" date="2022" name="Plant J.">
        <title>Strategies of tolerance reflected in two North American maple genomes.</title>
        <authorList>
            <person name="McEvoy S.L."/>
            <person name="Sezen U.U."/>
            <person name="Trouern-Trend A."/>
            <person name="McMahon S.M."/>
            <person name="Schaberg P.G."/>
            <person name="Yang J."/>
            <person name="Wegrzyn J.L."/>
            <person name="Swenson N.G."/>
        </authorList>
    </citation>
    <scope>NUCLEOTIDE SEQUENCE</scope>
    <source>
        <strain evidence="4">NS2018</strain>
    </source>
</reference>